<dbReference type="KEGG" id="csr:Cspa_c48300"/>
<dbReference type="PATRIC" id="fig|931276.5.peg.4872"/>
<name>M1MQX7_9CLOT</name>
<dbReference type="RefSeq" id="WP_015394892.1">
    <property type="nucleotide sequence ID" value="NC_020291.1"/>
</dbReference>
<dbReference type="PANTHER" id="PTHR37836:SF3">
    <property type="entry name" value="ENDOGLUCANASE"/>
    <property type="match status" value="1"/>
</dbReference>
<organism evidence="2 3">
    <name type="scientific">Clostridium saccharoperbutylacetonicum N1-4(HMT)</name>
    <dbReference type="NCBI Taxonomy" id="931276"/>
    <lineage>
        <taxon>Bacteria</taxon>
        <taxon>Bacillati</taxon>
        <taxon>Bacillota</taxon>
        <taxon>Clostridia</taxon>
        <taxon>Eubacteriales</taxon>
        <taxon>Clostridiaceae</taxon>
        <taxon>Clostridium</taxon>
    </lineage>
</organism>
<dbReference type="InterPro" id="IPR025277">
    <property type="entry name" value="Apiosidase-like_cat_dom"/>
</dbReference>
<evidence type="ECO:0000259" key="1">
    <source>
        <dbReference type="Pfam" id="PF13204"/>
    </source>
</evidence>
<dbReference type="eggNOG" id="COG2730">
    <property type="taxonomic scope" value="Bacteria"/>
</dbReference>
<dbReference type="Pfam" id="PF13204">
    <property type="entry name" value="Apiosidase"/>
    <property type="match status" value="1"/>
</dbReference>
<dbReference type="EMBL" id="CP004121">
    <property type="protein sequence ID" value="AGF58583.1"/>
    <property type="molecule type" value="Genomic_DNA"/>
</dbReference>
<reference evidence="2 3" key="1">
    <citation type="submission" date="2013-02" db="EMBL/GenBank/DDBJ databases">
        <title>Genome sequence of Clostridium saccharoperbutylacetonicum N1-4(HMT).</title>
        <authorList>
            <person name="Poehlein A."/>
            <person name="Daniel R."/>
        </authorList>
    </citation>
    <scope>NUCLEOTIDE SEQUENCE [LARGE SCALE GENOMIC DNA]</scope>
    <source>
        <strain evidence="3">N1-4(HMT)</strain>
    </source>
</reference>
<dbReference type="STRING" id="36745.CLSAP_45970"/>
<sequence>MSQIIVEKNSRIFKKDNKQFFYLADTCWSAFTNITLEEWEYYLNLRKTQGFNVIQINILPQWDASGTELNYYPLPCDDSFPKIFKFTEFNQEYFDRARHMCEMAKEKGFELALVVLWCNYVPNTWASKMFSKMSSNNIMPYEFIDKYIEKVNETFSDLNPIYVISGDTDFDGEDTKEYYLKAANKLRKLAPDLLQTLHIRGRLEVIPEEFIELIDFYMYQSGHNAENPAMPYLLAKNFYEKYPAKPIINSEPCYEQMGYSRNMYGRFYQFDVRRAAWMSLLSGACAGVTYGAHGIYSWHKIGKRFGLGIGEGFDSPNPWNDAVKYPGAWDYGYIKYMLDLYGIHELIPIDKIMNSTDDIRMASTRGEDKILIYVPANTNVRIDKNLSSYDIKIIDMVSKNVFIPSVEVKDEKTTIYMHSFEKDVVIVMRKK</sequence>
<accession>M1MQX7</accession>
<keyword evidence="3" id="KW-1185">Reference proteome</keyword>
<dbReference type="AlphaFoldDB" id="M1MQX7"/>
<dbReference type="SUPFAM" id="SSF51445">
    <property type="entry name" value="(Trans)glycosidases"/>
    <property type="match status" value="1"/>
</dbReference>
<dbReference type="Proteomes" id="UP000011728">
    <property type="component" value="Chromosome"/>
</dbReference>
<dbReference type="PANTHER" id="PTHR37836">
    <property type="entry name" value="LMO1036 PROTEIN"/>
    <property type="match status" value="1"/>
</dbReference>
<dbReference type="Gene3D" id="3.20.20.80">
    <property type="entry name" value="Glycosidases"/>
    <property type="match status" value="1"/>
</dbReference>
<protein>
    <recommendedName>
        <fullName evidence="1">Apiosidase-like catalytic domain-containing protein</fullName>
    </recommendedName>
</protein>
<dbReference type="InterPro" id="IPR017853">
    <property type="entry name" value="GH"/>
</dbReference>
<evidence type="ECO:0000313" key="2">
    <source>
        <dbReference type="EMBL" id="AGF58583.1"/>
    </source>
</evidence>
<proteinExistence type="predicted"/>
<evidence type="ECO:0000313" key="3">
    <source>
        <dbReference type="Proteomes" id="UP000011728"/>
    </source>
</evidence>
<dbReference type="HOGENOM" id="CLU_023504_2_0_9"/>
<feature type="domain" description="Apiosidase-like catalytic" evidence="1">
    <location>
        <begin position="8"/>
        <end position="340"/>
    </location>
</feature>
<gene>
    <name evidence="2" type="ORF">Cspa_c48300</name>
</gene>